<comment type="caution">
    <text evidence="2">The sequence shown here is derived from an EMBL/GenBank/DDBJ whole genome shotgun (WGS) entry which is preliminary data.</text>
</comment>
<protein>
    <submittedName>
        <fullName evidence="2">Dimethyl sulfoxide reductase anchor subunit family protein</fullName>
    </submittedName>
</protein>
<feature type="transmembrane region" description="Helical" evidence="1">
    <location>
        <begin position="267"/>
        <end position="287"/>
    </location>
</feature>
<keyword evidence="1" id="KW-1133">Transmembrane helix</keyword>
<accession>A0ABV7RP18</accession>
<dbReference type="RefSeq" id="WP_386758331.1">
    <property type="nucleotide sequence ID" value="NZ_JBHRXK010000002.1"/>
</dbReference>
<keyword evidence="1" id="KW-0472">Membrane</keyword>
<feature type="transmembrane region" description="Helical" evidence="1">
    <location>
        <begin position="160"/>
        <end position="185"/>
    </location>
</feature>
<dbReference type="PANTHER" id="PTHR38095">
    <property type="entry name" value="ANAEROBIC DIMETHYL SULFOXIDE REDUCTASE CHAIN YNFH"/>
    <property type="match status" value="1"/>
</dbReference>
<evidence type="ECO:0000256" key="1">
    <source>
        <dbReference type="SAM" id="Phobius"/>
    </source>
</evidence>
<organism evidence="2 3">
    <name type="scientific">Lysobacter cavernae</name>
    <dbReference type="NCBI Taxonomy" id="1685901"/>
    <lineage>
        <taxon>Bacteria</taxon>
        <taxon>Pseudomonadati</taxon>
        <taxon>Pseudomonadota</taxon>
        <taxon>Gammaproteobacteria</taxon>
        <taxon>Lysobacterales</taxon>
        <taxon>Lysobacteraceae</taxon>
        <taxon>Lysobacter</taxon>
    </lineage>
</organism>
<proteinExistence type="predicted"/>
<gene>
    <name evidence="2" type="ORF">ACFOLC_06085</name>
</gene>
<evidence type="ECO:0000313" key="3">
    <source>
        <dbReference type="Proteomes" id="UP001595740"/>
    </source>
</evidence>
<keyword evidence="3" id="KW-1185">Reference proteome</keyword>
<sequence length="325" mass="34136">MHPALSVIFFTALSGAGYGLLAWTGLAIVSMLLSGDRPQQGAVPAIWGVLILVGLVLVTTGLLSSVLHLGKPGRAWRAFSQWRSSWLSREGVLALASYVPAVALLALVAAVASGQPHALLNTAATPLLAAAMLLLSLATVVCTAMIYASLKPIPAWRHRLVVPGYLAFALLTGGLLFAVTLALVGVDAATVQALAVPIAAAAALVAALKLAYWRAIDREPLPVTRGDALGLPERTPSVFERPHTEPNYLTREMVFVLARKHARRLRAIGLVLFGALPVLAAALAWALPASATLAFGLAAASALAGALVERWLFFAQARHLVSLYY</sequence>
<reference evidence="3" key="1">
    <citation type="journal article" date="2019" name="Int. J. Syst. Evol. Microbiol.">
        <title>The Global Catalogue of Microorganisms (GCM) 10K type strain sequencing project: providing services to taxonomists for standard genome sequencing and annotation.</title>
        <authorList>
            <consortium name="The Broad Institute Genomics Platform"/>
            <consortium name="The Broad Institute Genome Sequencing Center for Infectious Disease"/>
            <person name="Wu L."/>
            <person name="Ma J."/>
        </authorList>
    </citation>
    <scope>NUCLEOTIDE SEQUENCE [LARGE SCALE GENOMIC DNA]</scope>
    <source>
        <strain evidence="3">KCTC 42875</strain>
    </source>
</reference>
<feature type="transmembrane region" description="Helical" evidence="1">
    <location>
        <begin position="191"/>
        <end position="212"/>
    </location>
</feature>
<keyword evidence="1" id="KW-0812">Transmembrane</keyword>
<feature type="transmembrane region" description="Helical" evidence="1">
    <location>
        <begin position="124"/>
        <end position="148"/>
    </location>
</feature>
<dbReference type="PANTHER" id="PTHR38095:SF1">
    <property type="entry name" value="ANAEROBIC DIMETHYL SULFOXIDE REDUCTASE CHAIN YNFH"/>
    <property type="match status" value="1"/>
</dbReference>
<dbReference type="EMBL" id="JBHRXK010000002">
    <property type="protein sequence ID" value="MFC3550583.1"/>
    <property type="molecule type" value="Genomic_DNA"/>
</dbReference>
<feature type="transmembrane region" description="Helical" evidence="1">
    <location>
        <begin position="91"/>
        <end position="112"/>
    </location>
</feature>
<name>A0ABV7RP18_9GAMM</name>
<feature type="transmembrane region" description="Helical" evidence="1">
    <location>
        <begin position="45"/>
        <end position="70"/>
    </location>
</feature>
<dbReference type="Pfam" id="PF04976">
    <property type="entry name" value="DmsC"/>
    <property type="match status" value="1"/>
</dbReference>
<dbReference type="InterPro" id="IPR007059">
    <property type="entry name" value="DmsC"/>
</dbReference>
<dbReference type="Proteomes" id="UP001595740">
    <property type="component" value="Unassembled WGS sequence"/>
</dbReference>
<feature type="transmembrane region" description="Helical" evidence="1">
    <location>
        <begin position="293"/>
        <end position="313"/>
    </location>
</feature>
<feature type="transmembrane region" description="Helical" evidence="1">
    <location>
        <begin position="7"/>
        <end position="33"/>
    </location>
</feature>
<evidence type="ECO:0000313" key="2">
    <source>
        <dbReference type="EMBL" id="MFC3550583.1"/>
    </source>
</evidence>